<evidence type="ECO:0000313" key="2">
    <source>
        <dbReference type="EMBL" id="CAD8520838.1"/>
    </source>
</evidence>
<feature type="compositionally biased region" description="Basic and acidic residues" evidence="1">
    <location>
        <begin position="368"/>
        <end position="379"/>
    </location>
</feature>
<feature type="region of interest" description="Disordered" evidence="1">
    <location>
        <begin position="219"/>
        <end position="246"/>
    </location>
</feature>
<sequence>MFKLEMESIAKGPEYASTEAARQKSDKQSASMEFVGHVPNFPHAAVQDGALTYMPLQNMQVKDTHSCSSPYQQLYSANTVKSTATRTGKQPLYTHSLFQKFTDLSAAEHAALRSCGDPSVKLKLEGAKDLLRRIPWRWQGTKSDSKCTSSDEQYLDRNLDSGTLECAADVCLSPAHKPIRKQTNDAVVTTAKHHPSMTTNAKQIGSNESSSKLYVEVTQSPEVKASEEDRGCSDTKKGPSHFQDVQDLRNSDLQMDVSDCENDDEAPLAPMPVVIRAHAVPRIDLIGVQNTQQHLAGLHIRSRNRNTEQATAERGTSFERHRYLKRGHVNAKLGGHDVDEIEINQKMKETAANHIFQRARLSPSQEAPEGHVAGKDSVSRGRSGVESLATSTFRRKYMQENSQKVIQAPVSVAPLPYEFQELKNRYNLSTSDNGIDLTLTIAGINHRLKSCSRWQRRC</sequence>
<name>A0A7S0IG65_MICPS</name>
<organism evidence="2">
    <name type="scientific">Micromonas pusilla</name>
    <name type="common">Picoplanktonic green alga</name>
    <name type="synonym">Chromulina pusilla</name>
    <dbReference type="NCBI Taxonomy" id="38833"/>
    <lineage>
        <taxon>Eukaryota</taxon>
        <taxon>Viridiplantae</taxon>
        <taxon>Chlorophyta</taxon>
        <taxon>Mamiellophyceae</taxon>
        <taxon>Mamiellales</taxon>
        <taxon>Mamiellaceae</taxon>
        <taxon>Micromonas</taxon>
    </lineage>
</organism>
<evidence type="ECO:0000256" key="1">
    <source>
        <dbReference type="SAM" id="MobiDB-lite"/>
    </source>
</evidence>
<feature type="region of interest" description="Disordered" evidence="1">
    <location>
        <begin position="361"/>
        <end position="384"/>
    </location>
</feature>
<reference evidence="2" key="1">
    <citation type="submission" date="2021-01" db="EMBL/GenBank/DDBJ databases">
        <authorList>
            <person name="Corre E."/>
            <person name="Pelletier E."/>
            <person name="Niang G."/>
            <person name="Scheremetjew M."/>
            <person name="Finn R."/>
            <person name="Kale V."/>
            <person name="Holt S."/>
            <person name="Cochrane G."/>
            <person name="Meng A."/>
            <person name="Brown T."/>
            <person name="Cohen L."/>
        </authorList>
    </citation>
    <scope>NUCLEOTIDE SEQUENCE</scope>
    <source>
        <strain evidence="2">CCMP1723</strain>
    </source>
</reference>
<protein>
    <submittedName>
        <fullName evidence="2">Uncharacterized protein</fullName>
    </submittedName>
</protein>
<feature type="compositionally biased region" description="Basic and acidic residues" evidence="1">
    <location>
        <begin position="224"/>
        <end position="237"/>
    </location>
</feature>
<dbReference type="AlphaFoldDB" id="A0A7S0IG65"/>
<proteinExistence type="predicted"/>
<gene>
    <name evidence="2" type="ORF">MCOM1403_LOCUS8264</name>
</gene>
<accession>A0A7S0IG65</accession>
<dbReference type="EMBL" id="HBEQ01010273">
    <property type="protein sequence ID" value="CAD8520838.1"/>
    <property type="molecule type" value="Transcribed_RNA"/>
</dbReference>